<dbReference type="InterPro" id="IPR005174">
    <property type="entry name" value="KIB1-4_b-propeller"/>
</dbReference>
<dbReference type="PaxDb" id="3708-A0A078IBI1"/>
<dbReference type="Pfam" id="PF00646">
    <property type="entry name" value="F-box"/>
    <property type="match status" value="1"/>
</dbReference>
<reference evidence="5 6" key="1">
    <citation type="journal article" date="2014" name="Science">
        <title>Plant genetics. Early allopolyploid evolution in the post-Neolithic Brassica napus oilseed genome.</title>
        <authorList>
            <person name="Chalhoub B."/>
            <person name="Denoeud F."/>
            <person name="Liu S."/>
            <person name="Parkin I.A."/>
            <person name="Tang H."/>
            <person name="Wang X."/>
            <person name="Chiquet J."/>
            <person name="Belcram H."/>
            <person name="Tong C."/>
            <person name="Samans B."/>
            <person name="Correa M."/>
            <person name="Da Silva C."/>
            <person name="Just J."/>
            <person name="Falentin C."/>
            <person name="Koh C.S."/>
            <person name="Le Clainche I."/>
            <person name="Bernard M."/>
            <person name="Bento P."/>
            <person name="Noel B."/>
            <person name="Labadie K."/>
            <person name="Alberti A."/>
            <person name="Charles M."/>
            <person name="Arnaud D."/>
            <person name="Guo H."/>
            <person name="Daviaud C."/>
            <person name="Alamery S."/>
            <person name="Jabbari K."/>
            <person name="Zhao M."/>
            <person name="Edger P.P."/>
            <person name="Chelaifa H."/>
            <person name="Tack D."/>
            <person name="Lassalle G."/>
            <person name="Mestiri I."/>
            <person name="Schnel N."/>
            <person name="Le Paslier M.C."/>
            <person name="Fan G."/>
            <person name="Renault V."/>
            <person name="Bayer P.E."/>
            <person name="Golicz A.A."/>
            <person name="Manoli S."/>
            <person name="Lee T.H."/>
            <person name="Thi V.H."/>
            <person name="Chalabi S."/>
            <person name="Hu Q."/>
            <person name="Fan C."/>
            <person name="Tollenaere R."/>
            <person name="Lu Y."/>
            <person name="Battail C."/>
            <person name="Shen J."/>
            <person name="Sidebottom C.H."/>
            <person name="Wang X."/>
            <person name="Canaguier A."/>
            <person name="Chauveau A."/>
            <person name="Berard A."/>
            <person name="Deniot G."/>
            <person name="Guan M."/>
            <person name="Liu Z."/>
            <person name="Sun F."/>
            <person name="Lim Y.P."/>
            <person name="Lyons E."/>
            <person name="Town C.D."/>
            <person name="Bancroft I."/>
            <person name="Wang X."/>
            <person name="Meng J."/>
            <person name="Ma J."/>
            <person name="Pires J.C."/>
            <person name="King G.J."/>
            <person name="Brunel D."/>
            <person name="Delourme R."/>
            <person name="Renard M."/>
            <person name="Aury J.M."/>
            <person name="Adams K.L."/>
            <person name="Batley J."/>
            <person name="Snowdon R.J."/>
            <person name="Tost J."/>
            <person name="Edwards D."/>
            <person name="Zhou Y."/>
            <person name="Hua W."/>
            <person name="Sharpe A.G."/>
            <person name="Paterson A.H."/>
            <person name="Guan C."/>
            <person name="Wincker P."/>
        </authorList>
    </citation>
    <scope>NUCLEOTIDE SEQUENCE [LARGE SCALE GENOMIC DNA]</scope>
    <source>
        <strain evidence="6">cv. Darmor-bzh</strain>
    </source>
</reference>
<dbReference type="Gene3D" id="1.20.1280.50">
    <property type="match status" value="1"/>
</dbReference>
<feature type="domain" description="KIB1-4 beta-propeller" evidence="3">
    <location>
        <begin position="69"/>
        <end position="280"/>
    </location>
</feature>
<reference evidence="5" key="2">
    <citation type="submission" date="2014-06" db="EMBL/GenBank/DDBJ databases">
        <authorList>
            <person name="Genoscope - CEA"/>
        </authorList>
    </citation>
    <scope>NUCLEOTIDE SEQUENCE</scope>
</reference>
<dbReference type="SUPFAM" id="SSF81383">
    <property type="entry name" value="F-box domain"/>
    <property type="match status" value="1"/>
</dbReference>
<keyword evidence="6" id="KW-1185">Reference proteome</keyword>
<dbReference type="Proteomes" id="UP001295469">
    <property type="component" value="Chromosome C04"/>
</dbReference>
<dbReference type="Proteomes" id="UP000028999">
    <property type="component" value="Unassembled WGS sequence"/>
</dbReference>
<evidence type="ECO:0000259" key="2">
    <source>
        <dbReference type="Pfam" id="PF00646"/>
    </source>
</evidence>
<accession>A0A078IBI1</accession>
<dbReference type="PANTHER" id="PTHR33127">
    <property type="entry name" value="TRANSMEMBRANE PROTEIN"/>
    <property type="match status" value="1"/>
</dbReference>
<feature type="domain" description="F-box" evidence="2">
    <location>
        <begin position="10"/>
        <end position="46"/>
    </location>
</feature>
<dbReference type="OMA" id="DIVIDTW"/>
<dbReference type="InterPro" id="IPR001810">
    <property type="entry name" value="F-box_dom"/>
</dbReference>
<gene>
    <name evidence="5" type="primary">BnaC04g05040D</name>
    <name evidence="4" type="ORF">DARMORV10_C04P05620.1</name>
    <name evidence="5" type="ORF">GSBRNA2T00089110001</name>
</gene>
<dbReference type="STRING" id="3708.A0A078IBI1"/>
<organism evidence="5 6">
    <name type="scientific">Brassica napus</name>
    <name type="common">Rape</name>
    <dbReference type="NCBI Taxonomy" id="3708"/>
    <lineage>
        <taxon>Eukaryota</taxon>
        <taxon>Viridiplantae</taxon>
        <taxon>Streptophyta</taxon>
        <taxon>Embryophyta</taxon>
        <taxon>Tracheophyta</taxon>
        <taxon>Spermatophyta</taxon>
        <taxon>Magnoliopsida</taxon>
        <taxon>eudicotyledons</taxon>
        <taxon>Gunneridae</taxon>
        <taxon>Pentapetalae</taxon>
        <taxon>rosids</taxon>
        <taxon>malvids</taxon>
        <taxon>Brassicales</taxon>
        <taxon>Brassicaceae</taxon>
        <taxon>Brassiceae</taxon>
        <taxon>Brassica</taxon>
    </lineage>
</organism>
<evidence type="ECO:0000313" key="4">
    <source>
        <dbReference type="EMBL" id="CAF1805232.1"/>
    </source>
</evidence>
<evidence type="ECO:0000313" key="6">
    <source>
        <dbReference type="Proteomes" id="UP000028999"/>
    </source>
</evidence>
<proteinExistence type="predicted"/>
<sequence length="324" mass="36815">MCITGMWNMNIPSVLLLDILSRLSLKVNIQASAVCKTWCGAAVSVRKLQPPHPWVFYPLRAAEEGNYLLFDPSRSQTYKLNFPELKNYGFSYSRDGWLLVVTKAPSRLIFLFNPFTRDHIYLPKLLLPTTAGDCCSAAPTSSANCLVISFNYTISPPDIVIDTWRPGETIYMDHTSINSQLPGRRAWNNCDFSNGMFYCFSTCGYLGVFDPSPNRETWKILPVKPCLAFRQSSVFKLNRKGKGTWEEKRELGGLTIFASRLASLTRASSLSSKERNKLYQLEVGARRGECFSIVDEKIGFSRRSSNYNTNYMSWVFPPRNKINL</sequence>
<evidence type="ECO:0000259" key="3">
    <source>
        <dbReference type="Pfam" id="PF03478"/>
    </source>
</evidence>
<evidence type="ECO:0000313" key="5">
    <source>
        <dbReference type="EMBL" id="CDY48245.1"/>
    </source>
</evidence>
<dbReference type="EMBL" id="HG994368">
    <property type="protein sequence ID" value="CAF1805232.1"/>
    <property type="molecule type" value="Genomic_DNA"/>
</dbReference>
<dbReference type="Pfam" id="PF03478">
    <property type="entry name" value="Beta-prop_KIB1-4"/>
    <property type="match status" value="1"/>
</dbReference>
<feature type="signal peptide" evidence="1">
    <location>
        <begin position="1"/>
        <end position="16"/>
    </location>
</feature>
<dbReference type="PANTHER" id="PTHR33127:SF5">
    <property type="entry name" value="TRANSMEMBRANE PROTEIN"/>
    <property type="match status" value="1"/>
</dbReference>
<name>A0A078IBI1_BRANA</name>
<protein>
    <submittedName>
        <fullName evidence="4">(rape) hypothetical protein</fullName>
    </submittedName>
    <submittedName>
        <fullName evidence="5">BnaC04g05040D protein</fullName>
    </submittedName>
</protein>
<dbReference type="InterPro" id="IPR036047">
    <property type="entry name" value="F-box-like_dom_sf"/>
</dbReference>
<evidence type="ECO:0000256" key="1">
    <source>
        <dbReference type="SAM" id="SignalP"/>
    </source>
</evidence>
<dbReference type="Gramene" id="CDY48245">
    <property type="protein sequence ID" value="CDY48245"/>
    <property type="gene ID" value="GSBRNA2T00089110001"/>
</dbReference>
<dbReference type="EMBL" id="LK032762">
    <property type="protein sequence ID" value="CDY48245.1"/>
    <property type="molecule type" value="Genomic_DNA"/>
</dbReference>
<keyword evidence="1" id="KW-0732">Signal</keyword>
<reference evidence="4" key="3">
    <citation type="submission" date="2021-01" db="EMBL/GenBank/DDBJ databases">
        <authorList>
            <consortium name="Genoscope - CEA"/>
            <person name="William W."/>
        </authorList>
    </citation>
    <scope>NUCLEOTIDE SEQUENCE</scope>
</reference>
<dbReference type="AlphaFoldDB" id="A0A078IBI1"/>
<feature type="chain" id="PRO_5040560913" evidence="1">
    <location>
        <begin position="17"/>
        <end position="324"/>
    </location>
</feature>